<reference evidence="1" key="1">
    <citation type="journal article" date="2023" name="Mol. Phylogenet. Evol.">
        <title>Genome-scale phylogeny and comparative genomics of the fungal order Sordariales.</title>
        <authorList>
            <person name="Hensen N."/>
            <person name="Bonometti L."/>
            <person name="Westerberg I."/>
            <person name="Brannstrom I.O."/>
            <person name="Guillou S."/>
            <person name="Cros-Aarteil S."/>
            <person name="Calhoun S."/>
            <person name="Haridas S."/>
            <person name="Kuo A."/>
            <person name="Mondo S."/>
            <person name="Pangilinan J."/>
            <person name="Riley R."/>
            <person name="LaButti K."/>
            <person name="Andreopoulos B."/>
            <person name="Lipzen A."/>
            <person name="Chen C."/>
            <person name="Yan M."/>
            <person name="Daum C."/>
            <person name="Ng V."/>
            <person name="Clum A."/>
            <person name="Steindorff A."/>
            <person name="Ohm R.A."/>
            <person name="Martin F."/>
            <person name="Silar P."/>
            <person name="Natvig D.O."/>
            <person name="Lalanne C."/>
            <person name="Gautier V."/>
            <person name="Ament-Velasquez S.L."/>
            <person name="Kruys A."/>
            <person name="Hutchinson M.I."/>
            <person name="Powell A.J."/>
            <person name="Barry K."/>
            <person name="Miller A.N."/>
            <person name="Grigoriev I.V."/>
            <person name="Debuchy R."/>
            <person name="Gladieux P."/>
            <person name="Hiltunen Thoren M."/>
            <person name="Johannesson H."/>
        </authorList>
    </citation>
    <scope>NUCLEOTIDE SEQUENCE</scope>
    <source>
        <strain evidence="1">PSN293</strain>
    </source>
</reference>
<proteinExistence type="predicted"/>
<accession>A0AAN6XVI1</accession>
<dbReference type="EMBL" id="MU858404">
    <property type="protein sequence ID" value="KAK4206476.1"/>
    <property type="molecule type" value="Genomic_DNA"/>
</dbReference>
<dbReference type="PROSITE" id="PS00178">
    <property type="entry name" value="AA_TRNA_LIGASE_I"/>
    <property type="match status" value="1"/>
</dbReference>
<keyword evidence="2" id="KW-1185">Reference proteome</keyword>
<evidence type="ECO:0000313" key="1">
    <source>
        <dbReference type="EMBL" id="KAK4206476.1"/>
    </source>
</evidence>
<dbReference type="GO" id="GO:0004812">
    <property type="term" value="F:aminoacyl-tRNA ligase activity"/>
    <property type="evidence" value="ECO:0007669"/>
    <property type="project" value="InterPro"/>
</dbReference>
<comment type="caution">
    <text evidence="1">The sequence shown here is derived from an EMBL/GenBank/DDBJ whole genome shotgun (WGS) entry which is preliminary data.</text>
</comment>
<dbReference type="InterPro" id="IPR001412">
    <property type="entry name" value="aa-tRNA-synth_I_CS"/>
</dbReference>
<dbReference type="AlphaFoldDB" id="A0AAN6XVI1"/>
<protein>
    <submittedName>
        <fullName evidence="1">Uncharacterized protein</fullName>
    </submittedName>
</protein>
<evidence type="ECO:0000313" key="2">
    <source>
        <dbReference type="Proteomes" id="UP001301769"/>
    </source>
</evidence>
<dbReference type="SUPFAM" id="SSF52374">
    <property type="entry name" value="Nucleotidylyl transferase"/>
    <property type="match status" value="1"/>
</dbReference>
<dbReference type="GO" id="GO:0006418">
    <property type="term" value="P:tRNA aminoacylation for protein translation"/>
    <property type="evidence" value="ECO:0007669"/>
    <property type="project" value="InterPro"/>
</dbReference>
<dbReference type="Proteomes" id="UP001301769">
    <property type="component" value="Unassembled WGS sequence"/>
</dbReference>
<gene>
    <name evidence="1" type="ORF">QBC37DRAFT_445032</name>
</gene>
<sequence length="478" mass="53063">MTVTASVTIPTLDCAWSDDYPAADKGKYTKCTFGLEDVRHPAYMNDFLPRLWKEEISKQILSAIRDFVPTLNPDNPIFAGFHNGQVQHPLGGGSYAFQNDLVGPILSSLVDDEVLGRWRSGSRPPLPTRPIVIHAGLQPNNSPHVGTLVVFCLAFSFARRMRERMEKIAQEAGLVGQAPAVTVKITFVDTAPVDGKGVTVDGVQYQRAYRVAGPSDFTDDYNVVLRFLSSWSGIAYTTAFQSDFFSGPSIPKILKYIVSRHETLGRQLSPKHGVLALRAACPVEGCGLAEKHGLLNTYNKSTITFQCPSHGPHSIRVSKPAEAARIEANAPTRNLIRSMSHLLDDKAHNIRVTGGDYAGTYQEVFLYRPLAEWSAARRRAVGKTPHILYAPVIVDWSGAKLSKSLYVREGAYDLMKLLGTDGLCSFARLRDHFGDDGSEGLRRIWREVESWVESPKKLFRAYSVEYMQRVIFESEQTA</sequence>
<dbReference type="GO" id="GO:0005524">
    <property type="term" value="F:ATP binding"/>
    <property type="evidence" value="ECO:0007669"/>
    <property type="project" value="InterPro"/>
</dbReference>
<reference evidence="1" key="2">
    <citation type="submission" date="2023-05" db="EMBL/GenBank/DDBJ databases">
        <authorList>
            <consortium name="Lawrence Berkeley National Laboratory"/>
            <person name="Steindorff A."/>
            <person name="Hensen N."/>
            <person name="Bonometti L."/>
            <person name="Westerberg I."/>
            <person name="Brannstrom I.O."/>
            <person name="Guillou S."/>
            <person name="Cros-Aarteil S."/>
            <person name="Calhoun S."/>
            <person name="Haridas S."/>
            <person name="Kuo A."/>
            <person name="Mondo S."/>
            <person name="Pangilinan J."/>
            <person name="Riley R."/>
            <person name="Labutti K."/>
            <person name="Andreopoulos B."/>
            <person name="Lipzen A."/>
            <person name="Chen C."/>
            <person name="Yanf M."/>
            <person name="Daum C."/>
            <person name="Ng V."/>
            <person name="Clum A."/>
            <person name="Ohm R."/>
            <person name="Martin F."/>
            <person name="Silar P."/>
            <person name="Natvig D."/>
            <person name="Lalanne C."/>
            <person name="Gautier V."/>
            <person name="Ament-Velasquez S.L."/>
            <person name="Kruys A."/>
            <person name="Hutchinson M.I."/>
            <person name="Powell A.J."/>
            <person name="Barry K."/>
            <person name="Miller A.N."/>
            <person name="Grigoriev I.V."/>
            <person name="Debuchy R."/>
            <person name="Gladieux P."/>
            <person name="Thoren M.H."/>
            <person name="Johannesson H."/>
        </authorList>
    </citation>
    <scope>NUCLEOTIDE SEQUENCE</scope>
    <source>
        <strain evidence="1">PSN293</strain>
    </source>
</reference>
<name>A0AAN6XVI1_9PEZI</name>
<organism evidence="1 2">
    <name type="scientific">Rhypophila decipiens</name>
    <dbReference type="NCBI Taxonomy" id="261697"/>
    <lineage>
        <taxon>Eukaryota</taxon>
        <taxon>Fungi</taxon>
        <taxon>Dikarya</taxon>
        <taxon>Ascomycota</taxon>
        <taxon>Pezizomycotina</taxon>
        <taxon>Sordariomycetes</taxon>
        <taxon>Sordariomycetidae</taxon>
        <taxon>Sordariales</taxon>
        <taxon>Naviculisporaceae</taxon>
        <taxon>Rhypophila</taxon>
    </lineage>
</organism>